<dbReference type="GO" id="GO:0022857">
    <property type="term" value="F:transmembrane transporter activity"/>
    <property type="evidence" value="ECO:0007669"/>
    <property type="project" value="InterPro"/>
</dbReference>
<evidence type="ECO:0000256" key="6">
    <source>
        <dbReference type="ARBA" id="ARBA00023136"/>
    </source>
</evidence>
<feature type="transmembrane region" description="Helical" evidence="7">
    <location>
        <begin position="202"/>
        <end position="225"/>
    </location>
</feature>
<feature type="transmembrane region" description="Helical" evidence="7">
    <location>
        <begin position="87"/>
        <end position="104"/>
    </location>
</feature>
<evidence type="ECO:0000256" key="5">
    <source>
        <dbReference type="ARBA" id="ARBA00022989"/>
    </source>
</evidence>
<dbReference type="PANTHER" id="PTHR23517:SF2">
    <property type="entry name" value="MULTIDRUG RESISTANCE PROTEIN MDTH"/>
    <property type="match status" value="1"/>
</dbReference>
<comment type="caution">
    <text evidence="9">The sequence shown here is derived from an EMBL/GenBank/DDBJ whole genome shotgun (WGS) entry which is preliminary data.</text>
</comment>
<organism evidence="9 10">
    <name type="scientific">Knoellia locipacati</name>
    <dbReference type="NCBI Taxonomy" id="882824"/>
    <lineage>
        <taxon>Bacteria</taxon>
        <taxon>Bacillati</taxon>
        <taxon>Actinomycetota</taxon>
        <taxon>Actinomycetes</taxon>
        <taxon>Micrococcales</taxon>
        <taxon>Intrasporangiaceae</taxon>
        <taxon>Knoellia</taxon>
    </lineage>
</organism>
<dbReference type="PROSITE" id="PS50850">
    <property type="entry name" value="MFS"/>
    <property type="match status" value="1"/>
</dbReference>
<accession>A0A512T3M6</accession>
<gene>
    <name evidence="9" type="ORF">KLO01_28460</name>
</gene>
<evidence type="ECO:0000259" key="8">
    <source>
        <dbReference type="PROSITE" id="PS50850"/>
    </source>
</evidence>
<dbReference type="EMBL" id="BKBA01000011">
    <property type="protein sequence ID" value="GEQ14799.1"/>
    <property type="molecule type" value="Genomic_DNA"/>
</dbReference>
<dbReference type="InterPro" id="IPR011701">
    <property type="entry name" value="MFS"/>
</dbReference>
<dbReference type="Gene3D" id="1.20.1250.20">
    <property type="entry name" value="MFS general substrate transporter like domains"/>
    <property type="match status" value="1"/>
</dbReference>
<evidence type="ECO:0000256" key="7">
    <source>
        <dbReference type="SAM" id="Phobius"/>
    </source>
</evidence>
<keyword evidence="4 7" id="KW-0812">Transmembrane</keyword>
<feature type="domain" description="Major facilitator superfamily (MFS) profile" evidence="8">
    <location>
        <begin position="1"/>
        <end position="379"/>
    </location>
</feature>
<comment type="subcellular location">
    <subcellularLocation>
        <location evidence="1">Cell membrane</location>
        <topology evidence="1">Multi-pass membrane protein</topology>
    </subcellularLocation>
</comment>
<evidence type="ECO:0000256" key="1">
    <source>
        <dbReference type="ARBA" id="ARBA00004651"/>
    </source>
</evidence>
<dbReference type="PANTHER" id="PTHR23517">
    <property type="entry name" value="RESISTANCE PROTEIN MDTM, PUTATIVE-RELATED-RELATED"/>
    <property type="match status" value="1"/>
</dbReference>
<sequence>MRVLVAARAVNRLGAFTLPFLTVTLVEELGASVADAGWVLAGFGLATIPSRLVGGRLSDRLGARATITLGLLGTAAAQLGVAASRSLVQAVVAAVVLGLVFEVYEPASQSLVADVTPPDQRPAAYGMLAAAMAAAGMGAGLLAAMLASIDLRWLFVVDAVTCVACAAVVRALLPGRAAPEPDAAARADPDLGGSSPWRDTRLLAMLGIGTGFALTYLQITIALPLTLSARGLAPSTLGLLLTVSAATLTAGQPLLRRTALGGDHVVAMTVGYVVLAAGLLANGFATTPWMFVVATVVWSVGDLLLLGHAHSLVAALAPDGSRGRYLAVHGLSWGFAAVLAPVMGTQLLERTGPTTTWVAVAAGSCALALAQPWLRVRLRGAEVVAHA</sequence>
<feature type="transmembrane region" description="Helical" evidence="7">
    <location>
        <begin position="125"/>
        <end position="147"/>
    </location>
</feature>
<feature type="transmembrane region" description="Helical" evidence="7">
    <location>
        <begin position="153"/>
        <end position="173"/>
    </location>
</feature>
<keyword evidence="3" id="KW-1003">Cell membrane</keyword>
<evidence type="ECO:0000256" key="3">
    <source>
        <dbReference type="ARBA" id="ARBA00022475"/>
    </source>
</evidence>
<feature type="transmembrane region" description="Helical" evidence="7">
    <location>
        <begin position="231"/>
        <end position="253"/>
    </location>
</feature>
<dbReference type="AlphaFoldDB" id="A0A512T3M6"/>
<dbReference type="SUPFAM" id="SSF103473">
    <property type="entry name" value="MFS general substrate transporter"/>
    <property type="match status" value="1"/>
</dbReference>
<evidence type="ECO:0000256" key="4">
    <source>
        <dbReference type="ARBA" id="ARBA00022692"/>
    </source>
</evidence>
<dbReference type="InterPro" id="IPR036259">
    <property type="entry name" value="MFS_trans_sf"/>
</dbReference>
<evidence type="ECO:0000256" key="2">
    <source>
        <dbReference type="ARBA" id="ARBA00022448"/>
    </source>
</evidence>
<dbReference type="InterPro" id="IPR050171">
    <property type="entry name" value="MFS_Transporters"/>
</dbReference>
<protein>
    <submittedName>
        <fullName evidence="9">MFS transporter</fullName>
    </submittedName>
</protein>
<keyword evidence="5 7" id="KW-1133">Transmembrane helix</keyword>
<evidence type="ECO:0000313" key="10">
    <source>
        <dbReference type="Proteomes" id="UP000321793"/>
    </source>
</evidence>
<feature type="transmembrane region" description="Helical" evidence="7">
    <location>
        <begin position="325"/>
        <end position="344"/>
    </location>
</feature>
<feature type="transmembrane region" description="Helical" evidence="7">
    <location>
        <begin position="265"/>
        <end position="285"/>
    </location>
</feature>
<keyword evidence="2" id="KW-0813">Transport</keyword>
<dbReference type="Proteomes" id="UP000321793">
    <property type="component" value="Unassembled WGS sequence"/>
</dbReference>
<dbReference type="InterPro" id="IPR020846">
    <property type="entry name" value="MFS_dom"/>
</dbReference>
<evidence type="ECO:0000313" key="9">
    <source>
        <dbReference type="EMBL" id="GEQ14799.1"/>
    </source>
</evidence>
<keyword evidence="10" id="KW-1185">Reference proteome</keyword>
<dbReference type="GO" id="GO:0005886">
    <property type="term" value="C:plasma membrane"/>
    <property type="evidence" value="ECO:0007669"/>
    <property type="project" value="UniProtKB-SubCell"/>
</dbReference>
<keyword evidence="6 7" id="KW-0472">Membrane</keyword>
<dbReference type="OrthoDB" id="5379144at2"/>
<proteinExistence type="predicted"/>
<reference evidence="9 10" key="1">
    <citation type="submission" date="2019-07" db="EMBL/GenBank/DDBJ databases">
        <title>Whole genome shotgun sequence of Knoellia locipacati NBRC 109775.</title>
        <authorList>
            <person name="Hosoyama A."/>
            <person name="Uohara A."/>
            <person name="Ohji S."/>
            <person name="Ichikawa N."/>
        </authorList>
    </citation>
    <scope>NUCLEOTIDE SEQUENCE [LARGE SCALE GENOMIC DNA]</scope>
    <source>
        <strain evidence="9 10">NBRC 109775</strain>
    </source>
</reference>
<feature type="transmembrane region" description="Helical" evidence="7">
    <location>
        <begin position="291"/>
        <end position="313"/>
    </location>
</feature>
<name>A0A512T3M6_9MICO</name>
<dbReference type="Pfam" id="PF07690">
    <property type="entry name" value="MFS_1"/>
    <property type="match status" value="1"/>
</dbReference>